<dbReference type="EMBL" id="UXUI01007219">
    <property type="protein sequence ID" value="VDD86361.1"/>
    <property type="molecule type" value="Genomic_DNA"/>
</dbReference>
<dbReference type="WBParaSite" id="EVEC_0000179601-mRNA-1">
    <property type="protein sequence ID" value="EVEC_0000179601-mRNA-1"/>
    <property type="gene ID" value="EVEC_0000179601"/>
</dbReference>
<gene>
    <name evidence="1" type="ORF">EVEC_LOCUS1504</name>
</gene>
<evidence type="ECO:0000313" key="3">
    <source>
        <dbReference type="WBParaSite" id="EVEC_0000179601-mRNA-1"/>
    </source>
</evidence>
<proteinExistence type="predicted"/>
<organism evidence="3">
    <name type="scientific">Enterobius vermicularis</name>
    <name type="common">Human pinworm</name>
    <dbReference type="NCBI Taxonomy" id="51028"/>
    <lineage>
        <taxon>Eukaryota</taxon>
        <taxon>Metazoa</taxon>
        <taxon>Ecdysozoa</taxon>
        <taxon>Nematoda</taxon>
        <taxon>Chromadorea</taxon>
        <taxon>Rhabditida</taxon>
        <taxon>Spirurina</taxon>
        <taxon>Oxyuridomorpha</taxon>
        <taxon>Oxyuroidea</taxon>
        <taxon>Oxyuridae</taxon>
        <taxon>Enterobius</taxon>
    </lineage>
</organism>
<sequence length="125" mass="14247">MQKRAPIACLFVTGGKAPSTVLVKSLVIGSSEISHSLFLRLTFIDFRCGSCAVDMRCVLAIRVSLCTGCRYLQSTCAWQFWHNVWSYESLAVEVARIIDSYFVELKRCCYNEITFQLSDQFVRLE</sequence>
<evidence type="ECO:0000313" key="1">
    <source>
        <dbReference type="EMBL" id="VDD86361.1"/>
    </source>
</evidence>
<dbReference type="AlphaFoldDB" id="A0A0N4UWE0"/>
<evidence type="ECO:0000313" key="2">
    <source>
        <dbReference type="Proteomes" id="UP000274131"/>
    </source>
</evidence>
<keyword evidence="2" id="KW-1185">Reference proteome</keyword>
<accession>A0A0N4UWE0</accession>
<reference evidence="3" key="1">
    <citation type="submission" date="2017-02" db="UniProtKB">
        <authorList>
            <consortium name="WormBaseParasite"/>
        </authorList>
    </citation>
    <scope>IDENTIFICATION</scope>
</reference>
<dbReference type="Proteomes" id="UP000274131">
    <property type="component" value="Unassembled WGS sequence"/>
</dbReference>
<name>A0A0N4UWE0_ENTVE</name>
<reference evidence="1 2" key="2">
    <citation type="submission" date="2018-10" db="EMBL/GenBank/DDBJ databases">
        <authorList>
            <consortium name="Pathogen Informatics"/>
        </authorList>
    </citation>
    <scope>NUCLEOTIDE SEQUENCE [LARGE SCALE GENOMIC DNA]</scope>
</reference>
<protein>
    <submittedName>
        <fullName evidence="3">Secreted protein</fullName>
    </submittedName>
</protein>